<dbReference type="PANTHER" id="PTHR43425">
    <property type="entry name" value="OXYGEN-INSENSITIVE NADPH NITROREDUCTASE"/>
    <property type="match status" value="1"/>
</dbReference>
<dbReference type="Proteomes" id="UP000676246">
    <property type="component" value="Unassembled WGS sequence"/>
</dbReference>
<dbReference type="SUPFAM" id="SSF55469">
    <property type="entry name" value="FMN-dependent nitroreductase-like"/>
    <property type="match status" value="1"/>
</dbReference>
<evidence type="ECO:0000313" key="6">
    <source>
        <dbReference type="EMBL" id="MBQ0931312.1"/>
    </source>
</evidence>
<keyword evidence="7" id="KW-1185">Reference proteome</keyword>
<dbReference type="EMBL" id="JAGQDD010000008">
    <property type="protein sequence ID" value="MBQ0931312.1"/>
    <property type="molecule type" value="Genomic_DNA"/>
</dbReference>
<evidence type="ECO:0000256" key="3">
    <source>
        <dbReference type="ARBA" id="ARBA00022643"/>
    </source>
</evidence>
<keyword evidence="2" id="KW-0285">Flavoprotein</keyword>
<proteinExistence type="inferred from homology"/>
<gene>
    <name evidence="6" type="ORF">KAK03_12530</name>
</gene>
<keyword evidence="3" id="KW-0288">FMN</keyword>
<comment type="caution">
    <text evidence="6">The sequence shown here is derived from an EMBL/GenBank/DDBJ whole genome shotgun (WGS) entry which is preliminary data.</text>
</comment>
<dbReference type="InterPro" id="IPR000415">
    <property type="entry name" value="Nitroreductase-like"/>
</dbReference>
<keyword evidence="4" id="KW-0560">Oxidoreductase</keyword>
<dbReference type="AlphaFoldDB" id="A0A940Y7H8"/>
<evidence type="ECO:0000313" key="7">
    <source>
        <dbReference type="Proteomes" id="UP000676246"/>
    </source>
</evidence>
<dbReference type="InterPro" id="IPR029479">
    <property type="entry name" value="Nitroreductase"/>
</dbReference>
<evidence type="ECO:0000256" key="1">
    <source>
        <dbReference type="ARBA" id="ARBA00008366"/>
    </source>
</evidence>
<comment type="similarity">
    <text evidence="1">Belongs to the flavin oxidoreductase frp family.</text>
</comment>
<evidence type="ECO:0000256" key="2">
    <source>
        <dbReference type="ARBA" id="ARBA00022630"/>
    </source>
</evidence>
<reference evidence="6 7" key="1">
    <citation type="submission" date="2021-04" db="EMBL/GenBank/DDBJ databases">
        <title>The genome sequence of Ideonella sp. 3Y2.</title>
        <authorList>
            <person name="Liu Y."/>
        </authorList>
    </citation>
    <scope>NUCLEOTIDE SEQUENCE [LARGE SCALE GENOMIC DNA]</scope>
    <source>
        <strain evidence="6 7">3Y2</strain>
    </source>
</reference>
<dbReference type="PANTHER" id="PTHR43425:SF2">
    <property type="entry name" value="OXYGEN-INSENSITIVE NADPH NITROREDUCTASE"/>
    <property type="match status" value="1"/>
</dbReference>
<dbReference type="GO" id="GO:0016491">
    <property type="term" value="F:oxidoreductase activity"/>
    <property type="evidence" value="ECO:0007669"/>
    <property type="project" value="UniProtKB-KW"/>
</dbReference>
<evidence type="ECO:0000256" key="4">
    <source>
        <dbReference type="ARBA" id="ARBA00023002"/>
    </source>
</evidence>
<evidence type="ECO:0000259" key="5">
    <source>
        <dbReference type="Pfam" id="PF00881"/>
    </source>
</evidence>
<dbReference type="RefSeq" id="WP_210854297.1">
    <property type="nucleotide sequence ID" value="NZ_JAGQDD010000008.1"/>
</dbReference>
<dbReference type="Pfam" id="PF00881">
    <property type="entry name" value="Nitroreductase"/>
    <property type="match status" value="1"/>
</dbReference>
<protein>
    <submittedName>
        <fullName evidence="6">Nitroreductase family protein</fullName>
    </submittedName>
</protein>
<dbReference type="InterPro" id="IPR016446">
    <property type="entry name" value="Flavin_OxRdtase_Frp"/>
</dbReference>
<accession>A0A940Y7H8</accession>
<feature type="domain" description="Nitroreductase" evidence="5">
    <location>
        <begin position="13"/>
        <end position="167"/>
    </location>
</feature>
<sequence length="263" mass="29477">MTEADAFHRLLQAHRSIRCFRSDPVDDALVDACLVDALQGSSSSGNLNMVSVVKTRDQASRRQLHALHGEQDMILQAPLLLTFCADTHRTRAWLAERGARLGFSDLVSWHVASFDAMIIAQTAALALESHGLGICYMGTTLFSMAAIAELLGCPDHVLPVTTLVVGWPDEAPAQRDRLPASAWIHDERYQRLDAASIERDFREREERGKARYLAVPHMAERWRELGIESLAHYYTSPIKYDPDVFAEFSAEMEQALRRNGFLA</sequence>
<organism evidence="6 7">
    <name type="scientific">Ideonella alba</name>
    <dbReference type="NCBI Taxonomy" id="2824118"/>
    <lineage>
        <taxon>Bacteria</taxon>
        <taxon>Pseudomonadati</taxon>
        <taxon>Pseudomonadota</taxon>
        <taxon>Betaproteobacteria</taxon>
        <taxon>Burkholderiales</taxon>
        <taxon>Sphaerotilaceae</taxon>
        <taxon>Ideonella</taxon>
    </lineage>
</organism>
<name>A0A940Y7H8_9BURK</name>
<dbReference type="Gene3D" id="3.40.109.10">
    <property type="entry name" value="NADH Oxidase"/>
    <property type="match status" value="1"/>
</dbReference>